<dbReference type="Proteomes" id="UP000279833">
    <property type="component" value="Unassembled WGS sequence"/>
</dbReference>
<accession>A0A183KT94</accession>
<reference evidence="4" key="1">
    <citation type="submission" date="2016-06" db="UniProtKB">
        <authorList>
            <consortium name="WormBaseParasite"/>
        </authorList>
    </citation>
    <scope>IDENTIFICATION</scope>
</reference>
<dbReference type="WBParaSite" id="SCUD_0001828701-mRNA-1">
    <property type="protein sequence ID" value="SCUD_0001828701-mRNA-1"/>
    <property type="gene ID" value="SCUD_0001828701"/>
</dbReference>
<evidence type="ECO:0000256" key="1">
    <source>
        <dbReference type="SAM" id="Phobius"/>
    </source>
</evidence>
<evidence type="ECO:0000313" key="2">
    <source>
        <dbReference type="EMBL" id="VDP65352.1"/>
    </source>
</evidence>
<organism evidence="4">
    <name type="scientific">Schistosoma curassoni</name>
    <dbReference type="NCBI Taxonomy" id="6186"/>
    <lineage>
        <taxon>Eukaryota</taxon>
        <taxon>Metazoa</taxon>
        <taxon>Spiralia</taxon>
        <taxon>Lophotrochozoa</taxon>
        <taxon>Platyhelminthes</taxon>
        <taxon>Trematoda</taxon>
        <taxon>Digenea</taxon>
        <taxon>Strigeidida</taxon>
        <taxon>Schistosomatoidea</taxon>
        <taxon>Schistosomatidae</taxon>
        <taxon>Schistosoma</taxon>
    </lineage>
</organism>
<sequence length="109" mass="12449">MVEPTGTYVPANIARLGHHDRRSRSPRQGSSYGQVHAVLYRRILLFPLCMLRATAAEAAAALATEIINQVYLIEKNNMYTHKVIYSLTVVHCYYYCEISLFLILLHSHI</sequence>
<keyword evidence="3" id="KW-1185">Reference proteome</keyword>
<evidence type="ECO:0000313" key="4">
    <source>
        <dbReference type="WBParaSite" id="SCUD_0001828701-mRNA-1"/>
    </source>
</evidence>
<evidence type="ECO:0000313" key="3">
    <source>
        <dbReference type="Proteomes" id="UP000279833"/>
    </source>
</evidence>
<proteinExistence type="predicted"/>
<name>A0A183KT94_9TREM</name>
<protein>
    <submittedName>
        <fullName evidence="2 4">Uncharacterized protein</fullName>
    </submittedName>
</protein>
<keyword evidence="1" id="KW-1133">Transmembrane helix</keyword>
<dbReference type="EMBL" id="UZAK01040827">
    <property type="protein sequence ID" value="VDP65352.1"/>
    <property type="molecule type" value="Genomic_DNA"/>
</dbReference>
<keyword evidence="1" id="KW-0812">Transmembrane</keyword>
<dbReference type="AlphaFoldDB" id="A0A183KT94"/>
<feature type="transmembrane region" description="Helical" evidence="1">
    <location>
        <begin position="83"/>
        <end position="105"/>
    </location>
</feature>
<gene>
    <name evidence="2" type="ORF">SCUD_LOCUS18284</name>
</gene>
<keyword evidence="1" id="KW-0472">Membrane</keyword>
<reference evidence="2 3" key="2">
    <citation type="submission" date="2018-11" db="EMBL/GenBank/DDBJ databases">
        <authorList>
            <consortium name="Pathogen Informatics"/>
        </authorList>
    </citation>
    <scope>NUCLEOTIDE SEQUENCE [LARGE SCALE GENOMIC DNA]</scope>
    <source>
        <strain evidence="2">Dakar</strain>
        <strain evidence="3">Dakar, Senegal</strain>
    </source>
</reference>